<evidence type="ECO:0000256" key="1">
    <source>
        <dbReference type="ARBA" id="ARBA00006407"/>
    </source>
</evidence>
<protein>
    <submittedName>
        <fullName evidence="3">Ubiquinol-cytochrome C chaperone</fullName>
    </submittedName>
</protein>
<dbReference type="PANTHER" id="PTHR12184">
    <property type="entry name" value="UBIQUINOL-CYTOCHROME C REDUCTASE COMPLEX ASSEMBLY FACTOR 1 FAMILY MEMBER"/>
    <property type="match status" value="1"/>
</dbReference>
<feature type="domain" description="Ubiquinol-cytochrome c chaperone" evidence="2">
    <location>
        <begin position="35"/>
        <end position="176"/>
    </location>
</feature>
<dbReference type="InterPro" id="IPR021150">
    <property type="entry name" value="Ubiq_cyt_c_chap"/>
</dbReference>
<gene>
    <name evidence="3" type="ORF">MNBD_ALPHA08-1509</name>
</gene>
<comment type="similarity">
    <text evidence="1">Belongs to the CBP3 family.</text>
</comment>
<organism evidence="3">
    <name type="scientific">hydrothermal vent metagenome</name>
    <dbReference type="NCBI Taxonomy" id="652676"/>
    <lineage>
        <taxon>unclassified sequences</taxon>
        <taxon>metagenomes</taxon>
        <taxon>ecological metagenomes</taxon>
    </lineage>
</organism>
<proteinExistence type="inferred from homology"/>
<dbReference type="Pfam" id="PF03981">
    <property type="entry name" value="Ubiq_cyt_C_chap"/>
    <property type="match status" value="1"/>
</dbReference>
<evidence type="ECO:0000259" key="2">
    <source>
        <dbReference type="Pfam" id="PF03981"/>
    </source>
</evidence>
<dbReference type="PANTHER" id="PTHR12184:SF1">
    <property type="entry name" value="UBIQUINOL-CYTOCHROME-C REDUCTASE COMPLEX ASSEMBLY FACTOR 1"/>
    <property type="match status" value="1"/>
</dbReference>
<reference evidence="3" key="1">
    <citation type="submission" date="2018-06" db="EMBL/GenBank/DDBJ databases">
        <authorList>
            <person name="Zhirakovskaya E."/>
        </authorList>
    </citation>
    <scope>NUCLEOTIDE SEQUENCE</scope>
</reference>
<accession>A0A3B0RF11</accession>
<sequence>MKLSQLFSKFSYMPPERAVYAQIVAKARQPWLYLHAGVPDTVTGRFDMITLHSFFVMEHLGGKGKKESKFNQVLFDEVFLDMDHSLREMGVGDLSVGKKVRKMSAIFYGACNGYRSALAEPKEDREKALGEAFKRNVLGKKIEPEKCNNLVGYAFETKKQVEAISVRALLAGKFNWPDLPRGN</sequence>
<dbReference type="EMBL" id="UOEC01000076">
    <property type="protein sequence ID" value="VAV90317.1"/>
    <property type="molecule type" value="Genomic_DNA"/>
</dbReference>
<dbReference type="InterPro" id="IPR007129">
    <property type="entry name" value="Ubiqinol_cyt_c_chaperone_CPB3"/>
</dbReference>
<evidence type="ECO:0000313" key="3">
    <source>
        <dbReference type="EMBL" id="VAV90317.1"/>
    </source>
</evidence>
<dbReference type="AlphaFoldDB" id="A0A3B0RF11"/>
<name>A0A3B0RF11_9ZZZZ</name>